<evidence type="ECO:0000313" key="5">
    <source>
        <dbReference type="Proteomes" id="UP001318040"/>
    </source>
</evidence>
<dbReference type="CDD" id="cd00063">
    <property type="entry name" value="FN3"/>
    <property type="match status" value="1"/>
</dbReference>
<keyword evidence="2" id="KW-0812">Transmembrane</keyword>
<feature type="transmembrane region" description="Helical" evidence="2">
    <location>
        <begin position="160"/>
        <end position="181"/>
    </location>
</feature>
<dbReference type="Gene3D" id="2.60.40.10">
    <property type="entry name" value="Immunoglobulins"/>
    <property type="match status" value="1"/>
</dbReference>
<reference evidence="6" key="1">
    <citation type="submission" date="2025-08" db="UniProtKB">
        <authorList>
            <consortium name="RefSeq"/>
        </authorList>
    </citation>
    <scope>IDENTIFICATION</scope>
    <source>
        <tissue evidence="6">Sperm</tissue>
    </source>
</reference>
<dbReference type="RefSeq" id="XP_032824286.1">
    <property type="nucleotide sequence ID" value="XM_032968395.1"/>
</dbReference>
<protein>
    <submittedName>
        <fullName evidence="6">Uncharacterized protein LOC116950537</fullName>
    </submittedName>
</protein>
<dbReference type="SUPFAM" id="SSF49265">
    <property type="entry name" value="Fibronectin type III"/>
    <property type="match status" value="1"/>
</dbReference>
<keyword evidence="2" id="KW-0472">Membrane</keyword>
<gene>
    <name evidence="6" type="primary">LOC116950537</name>
</gene>
<accession>A0AAJ7X7M5</accession>
<keyword evidence="2" id="KW-1133">Transmembrane helix</keyword>
<feature type="signal peptide" evidence="3">
    <location>
        <begin position="1"/>
        <end position="25"/>
    </location>
</feature>
<evidence type="ECO:0000256" key="1">
    <source>
        <dbReference type="SAM" id="MobiDB-lite"/>
    </source>
</evidence>
<dbReference type="GeneID" id="116950537"/>
<feature type="domain" description="Fibronectin type-III" evidence="4">
    <location>
        <begin position="35"/>
        <end position="137"/>
    </location>
</feature>
<evidence type="ECO:0000313" key="6">
    <source>
        <dbReference type="RefSeq" id="XP_032824286.1"/>
    </source>
</evidence>
<dbReference type="InterPro" id="IPR003961">
    <property type="entry name" value="FN3_dom"/>
</dbReference>
<sequence length="235" mass="24411">MRALLGGQVTLVSALICAHFTLTSLCPTGEGWSDPPAALATAPLGAAWGGALEVTWGRPPRASLPITWYQVWAHGDHVASVNATAPGDGSGSERLRVELSGLELNTTYYIEVFPVSVSGDCLSQGPAASINVTLASSRRVDSRGLLNCNTTCLSEDARTALIVVPLVIGVPTVVLVAVVLWKGCSRWDPPGTRGDDAQLKHAQGPPRTPARPGTLGGAACEQTRATWTPPDKAAG</sequence>
<feature type="chain" id="PRO_5042578783" evidence="3">
    <location>
        <begin position="26"/>
        <end position="235"/>
    </location>
</feature>
<dbReference type="InterPro" id="IPR013783">
    <property type="entry name" value="Ig-like_fold"/>
</dbReference>
<proteinExistence type="predicted"/>
<dbReference type="Proteomes" id="UP001318040">
    <property type="component" value="Chromosome 39"/>
</dbReference>
<keyword evidence="5" id="KW-1185">Reference proteome</keyword>
<keyword evidence="3" id="KW-0732">Signal</keyword>
<evidence type="ECO:0000259" key="4">
    <source>
        <dbReference type="PROSITE" id="PS50853"/>
    </source>
</evidence>
<dbReference type="KEGG" id="pmrn:116950537"/>
<evidence type="ECO:0000256" key="3">
    <source>
        <dbReference type="SAM" id="SignalP"/>
    </source>
</evidence>
<evidence type="ECO:0000256" key="2">
    <source>
        <dbReference type="SAM" id="Phobius"/>
    </source>
</evidence>
<organism evidence="5 6">
    <name type="scientific">Petromyzon marinus</name>
    <name type="common">Sea lamprey</name>
    <dbReference type="NCBI Taxonomy" id="7757"/>
    <lineage>
        <taxon>Eukaryota</taxon>
        <taxon>Metazoa</taxon>
        <taxon>Chordata</taxon>
        <taxon>Craniata</taxon>
        <taxon>Vertebrata</taxon>
        <taxon>Cyclostomata</taxon>
        <taxon>Hyperoartia</taxon>
        <taxon>Petromyzontiformes</taxon>
        <taxon>Petromyzontidae</taxon>
        <taxon>Petromyzon</taxon>
    </lineage>
</organism>
<dbReference type="InterPro" id="IPR036116">
    <property type="entry name" value="FN3_sf"/>
</dbReference>
<dbReference type="AlphaFoldDB" id="A0AAJ7X7M5"/>
<dbReference type="PROSITE" id="PS50853">
    <property type="entry name" value="FN3"/>
    <property type="match status" value="1"/>
</dbReference>
<name>A0AAJ7X7M5_PETMA</name>
<feature type="region of interest" description="Disordered" evidence="1">
    <location>
        <begin position="191"/>
        <end position="235"/>
    </location>
</feature>